<dbReference type="GO" id="GO:0005509">
    <property type="term" value="F:calcium ion binding"/>
    <property type="evidence" value="ECO:0007669"/>
    <property type="project" value="InterPro"/>
</dbReference>
<dbReference type="PANTHER" id="PTHR23048">
    <property type="entry name" value="MYOSIN LIGHT CHAIN 1, 3"/>
    <property type="match status" value="1"/>
</dbReference>
<sequence>MASTSKKQPSGAVRKKNILKFELTEEQKADIKEAFDLFDPDGTGKIATKELKVAFRALGFEPTKEELRKLIADVDPDGLGKLSYEEFLHLMMVKMSEKDSKEDVIRAFRLFDDDDTGRISFKNLKRVAVELGENLTDEEIQEMIDEADKDGDGEISQEEFLRIMKKACLY</sequence>
<accession>A0A026W4I8</accession>
<feature type="domain" description="EF-hand" evidence="5">
    <location>
        <begin position="26"/>
        <end position="61"/>
    </location>
</feature>
<feature type="domain" description="EF-hand" evidence="5">
    <location>
        <begin position="62"/>
        <end position="97"/>
    </location>
</feature>
<name>A0A026W4I8_OOCBI</name>
<dbReference type="Proteomes" id="UP000279307">
    <property type="component" value="Chromosome 14"/>
</dbReference>
<dbReference type="FunFam" id="1.10.238.10:FF:000070">
    <property type="entry name" value="Centrin-1"/>
    <property type="match status" value="1"/>
</dbReference>
<dbReference type="OrthoDB" id="343296at2759"/>
<keyword evidence="2" id="KW-0479">Metal-binding</keyword>
<dbReference type="SUPFAM" id="SSF47473">
    <property type="entry name" value="EF-hand"/>
    <property type="match status" value="1"/>
</dbReference>
<evidence type="ECO:0000313" key="8">
    <source>
        <dbReference type="Proteomes" id="UP000053097"/>
    </source>
</evidence>
<dbReference type="AlphaFoldDB" id="A0A026W4I8"/>
<evidence type="ECO:0000256" key="4">
    <source>
        <dbReference type="ARBA" id="ARBA00022837"/>
    </source>
</evidence>
<protein>
    <submittedName>
        <fullName evidence="6">Centrin-2</fullName>
    </submittedName>
</protein>
<feature type="domain" description="EF-hand" evidence="5">
    <location>
        <begin position="135"/>
        <end position="170"/>
    </location>
</feature>
<evidence type="ECO:0000259" key="5">
    <source>
        <dbReference type="PROSITE" id="PS50222"/>
    </source>
</evidence>
<dbReference type="EMBL" id="QOIP01000014">
    <property type="protein sequence ID" value="RLU14901.1"/>
    <property type="molecule type" value="Genomic_DNA"/>
</dbReference>
<reference evidence="6 8" key="1">
    <citation type="journal article" date="2014" name="Curr. Biol.">
        <title>The genome of the clonal raider ant Cerapachys biroi.</title>
        <authorList>
            <person name="Oxley P.R."/>
            <person name="Ji L."/>
            <person name="Fetter-Pruneda I."/>
            <person name="McKenzie S.K."/>
            <person name="Li C."/>
            <person name="Hu H."/>
            <person name="Zhang G."/>
            <person name="Kronauer D.J."/>
        </authorList>
    </citation>
    <scope>NUCLEOTIDE SEQUENCE [LARGE SCALE GENOMIC DNA]</scope>
</reference>
<keyword evidence="4" id="KW-0106">Calcium</keyword>
<evidence type="ECO:0000256" key="2">
    <source>
        <dbReference type="ARBA" id="ARBA00022723"/>
    </source>
</evidence>
<dbReference type="GO" id="GO:0005815">
    <property type="term" value="C:microtubule organizing center"/>
    <property type="evidence" value="ECO:0007669"/>
    <property type="project" value="UniProtKB-ARBA"/>
</dbReference>
<dbReference type="PROSITE" id="PS00018">
    <property type="entry name" value="EF_HAND_1"/>
    <property type="match status" value="2"/>
</dbReference>
<dbReference type="SMART" id="SM00054">
    <property type="entry name" value="EFh"/>
    <property type="match status" value="4"/>
</dbReference>
<dbReference type="InterPro" id="IPR011992">
    <property type="entry name" value="EF-hand-dom_pair"/>
</dbReference>
<evidence type="ECO:0000313" key="9">
    <source>
        <dbReference type="Proteomes" id="UP000279307"/>
    </source>
</evidence>
<evidence type="ECO:0000313" key="6">
    <source>
        <dbReference type="EMBL" id="EZA50938.1"/>
    </source>
</evidence>
<dbReference type="FunFam" id="1.10.238.10:FF:000077">
    <property type="entry name" value="Centrin 1"/>
    <property type="match status" value="1"/>
</dbReference>
<keyword evidence="8" id="KW-1185">Reference proteome</keyword>
<dbReference type="OMA" id="HPGLTQQ"/>
<reference evidence="7" key="3">
    <citation type="submission" date="2018-07" db="EMBL/GenBank/DDBJ databases">
        <authorList>
            <person name="Mckenzie S.K."/>
            <person name="Kronauer D.J.C."/>
        </authorList>
    </citation>
    <scope>NUCLEOTIDE SEQUENCE</scope>
    <source>
        <strain evidence="7">Clonal line C1</strain>
    </source>
</reference>
<evidence type="ECO:0000313" key="7">
    <source>
        <dbReference type="EMBL" id="RLU14901.1"/>
    </source>
</evidence>
<dbReference type="InterPro" id="IPR050230">
    <property type="entry name" value="CALM/Myosin/TropC-like"/>
</dbReference>
<evidence type="ECO:0000256" key="3">
    <source>
        <dbReference type="ARBA" id="ARBA00022737"/>
    </source>
</evidence>
<keyword evidence="3" id="KW-0677">Repeat</keyword>
<dbReference type="InterPro" id="IPR002048">
    <property type="entry name" value="EF_hand_dom"/>
</dbReference>
<dbReference type="Proteomes" id="UP000053097">
    <property type="component" value="Unassembled WGS sequence"/>
</dbReference>
<dbReference type="Gene3D" id="1.10.238.10">
    <property type="entry name" value="EF-hand"/>
    <property type="match status" value="3"/>
</dbReference>
<dbReference type="PANTHER" id="PTHR23048:SF59">
    <property type="entry name" value="EF-HAND SUPERFAMILY PROTEIN"/>
    <property type="match status" value="1"/>
</dbReference>
<gene>
    <name evidence="7" type="ORF">DMN91_012788</name>
    <name evidence="6" type="ORF">X777_10566</name>
</gene>
<reference evidence="7 9" key="2">
    <citation type="journal article" date="2018" name="Genome Res.">
        <title>The genomic architecture and molecular evolution of ant odorant receptors.</title>
        <authorList>
            <person name="McKenzie S.K."/>
            <person name="Kronauer D.J.C."/>
        </authorList>
    </citation>
    <scope>NUCLEOTIDE SEQUENCE [LARGE SCALE GENOMIC DNA]</scope>
    <source>
        <strain evidence="7">Clonal line C1</strain>
    </source>
</reference>
<comment type="similarity">
    <text evidence="1">Belongs to the centrin family.</text>
</comment>
<feature type="domain" description="EF-hand" evidence="5">
    <location>
        <begin position="99"/>
        <end position="134"/>
    </location>
</feature>
<dbReference type="PROSITE" id="PS50222">
    <property type="entry name" value="EF_HAND_2"/>
    <property type="match status" value="4"/>
</dbReference>
<evidence type="ECO:0000256" key="1">
    <source>
        <dbReference type="ARBA" id="ARBA00005253"/>
    </source>
</evidence>
<dbReference type="STRING" id="2015173.A0A026W4I8"/>
<dbReference type="InterPro" id="IPR018247">
    <property type="entry name" value="EF_Hand_1_Ca_BS"/>
</dbReference>
<dbReference type="Pfam" id="PF13499">
    <property type="entry name" value="EF-hand_7"/>
    <property type="match status" value="2"/>
</dbReference>
<proteinExistence type="inferred from homology"/>
<dbReference type="GO" id="GO:0016460">
    <property type="term" value="C:myosin II complex"/>
    <property type="evidence" value="ECO:0007669"/>
    <property type="project" value="TreeGrafter"/>
</dbReference>
<organism evidence="6 8">
    <name type="scientific">Ooceraea biroi</name>
    <name type="common">Clonal raider ant</name>
    <name type="synonym">Cerapachys biroi</name>
    <dbReference type="NCBI Taxonomy" id="2015173"/>
    <lineage>
        <taxon>Eukaryota</taxon>
        <taxon>Metazoa</taxon>
        <taxon>Ecdysozoa</taxon>
        <taxon>Arthropoda</taxon>
        <taxon>Hexapoda</taxon>
        <taxon>Insecta</taxon>
        <taxon>Pterygota</taxon>
        <taxon>Neoptera</taxon>
        <taxon>Endopterygota</taxon>
        <taxon>Hymenoptera</taxon>
        <taxon>Apocrita</taxon>
        <taxon>Aculeata</taxon>
        <taxon>Formicoidea</taxon>
        <taxon>Formicidae</taxon>
        <taxon>Dorylinae</taxon>
        <taxon>Ooceraea</taxon>
    </lineage>
</organism>
<dbReference type="CDD" id="cd00051">
    <property type="entry name" value="EFh"/>
    <property type="match status" value="2"/>
</dbReference>
<dbReference type="EMBL" id="KK107429">
    <property type="protein sequence ID" value="EZA50938.1"/>
    <property type="molecule type" value="Genomic_DNA"/>
</dbReference>